<gene>
    <name evidence="6" type="ORF">Tco_0749329</name>
</gene>
<keyword evidence="3" id="KW-0611">Plant defense</keyword>
<dbReference type="EMBL" id="BQNB010010851">
    <property type="protein sequence ID" value="GJS82788.1"/>
    <property type="molecule type" value="Genomic_DNA"/>
</dbReference>
<reference evidence="6" key="2">
    <citation type="submission" date="2022-01" db="EMBL/GenBank/DDBJ databases">
        <authorList>
            <person name="Yamashiro T."/>
            <person name="Shiraishi A."/>
            <person name="Satake H."/>
            <person name="Nakayama K."/>
        </authorList>
    </citation>
    <scope>NUCLEOTIDE SEQUENCE</scope>
</reference>
<dbReference type="PANTHER" id="PTHR19338:SF73">
    <property type="entry name" value="DISEASE RESISTANCE PROTEIN RGA2-LIKE"/>
    <property type="match status" value="1"/>
</dbReference>
<evidence type="ECO:0000313" key="6">
    <source>
        <dbReference type="EMBL" id="GJS82788.1"/>
    </source>
</evidence>
<feature type="domain" description="Disease resistance N-terminal" evidence="5">
    <location>
        <begin position="12"/>
        <end position="87"/>
    </location>
</feature>
<comment type="caution">
    <text evidence="6">The sequence shown here is derived from an EMBL/GenBank/DDBJ whole genome shotgun (WGS) entry which is preliminary data.</text>
</comment>
<accession>A0ABQ4Z149</accession>
<evidence type="ECO:0000259" key="5">
    <source>
        <dbReference type="Pfam" id="PF18052"/>
    </source>
</evidence>
<dbReference type="PANTHER" id="PTHR19338">
    <property type="entry name" value="TRANSLOCASE OF INNER MITOCHONDRIAL MEMBRANE 13 HOMOLOG"/>
    <property type="match status" value="1"/>
</dbReference>
<dbReference type="Pfam" id="PF18052">
    <property type="entry name" value="Rx_N"/>
    <property type="match status" value="1"/>
</dbReference>
<feature type="chain" id="PRO_5045159048" evidence="4">
    <location>
        <begin position="16"/>
        <end position="386"/>
    </location>
</feature>
<feature type="signal peptide" evidence="4">
    <location>
        <begin position="1"/>
        <end position="15"/>
    </location>
</feature>
<evidence type="ECO:0000256" key="3">
    <source>
        <dbReference type="ARBA" id="ARBA00022821"/>
    </source>
</evidence>
<evidence type="ECO:0000256" key="4">
    <source>
        <dbReference type="SAM" id="SignalP"/>
    </source>
</evidence>
<sequence length="386" mass="43570">MAELVLCALLPVVFEKLTSVLENKIARAKGIHSELKKWEKKLLLIQAFLEDASQKGVKSKAVKQWLNDLQHLAYDIDDILDALATDAIYELDDISTRLQELMDGKDSLGLSVKNEGSKDKNRRYQTSLVDASSIVGREGDKKELVQKLLSDESRNKNFSIVPIVGKDQGRIILNSVENGPLFWPTVEQDDDTVRLKTYEELSNKEKASKLIRISSIQQCTSLSRQLKDERCCLAVLTFLPGDDPIAYMNKAIQFLSVVFTPRYPSTNNQLRSSSNLRNHATVQDGKVTVQQVQGRQGEGHMARQCTQQKQKRDVAWFKEKVLLVQAHAEAFQTKDLDAYDSNYDDIFSAKAVLMANLSSFDSNVLSEVPYSDTFQNDMMNQSVQEL</sequence>
<protein>
    <submittedName>
        <fullName evidence="6">NB-ARC domains-containing protein</fullName>
    </submittedName>
</protein>
<evidence type="ECO:0000313" key="7">
    <source>
        <dbReference type="Proteomes" id="UP001151760"/>
    </source>
</evidence>
<proteinExistence type="predicted"/>
<dbReference type="Gene3D" id="1.20.5.4130">
    <property type="match status" value="1"/>
</dbReference>
<keyword evidence="7" id="KW-1185">Reference proteome</keyword>
<organism evidence="6 7">
    <name type="scientific">Tanacetum coccineum</name>
    <dbReference type="NCBI Taxonomy" id="301880"/>
    <lineage>
        <taxon>Eukaryota</taxon>
        <taxon>Viridiplantae</taxon>
        <taxon>Streptophyta</taxon>
        <taxon>Embryophyta</taxon>
        <taxon>Tracheophyta</taxon>
        <taxon>Spermatophyta</taxon>
        <taxon>Magnoliopsida</taxon>
        <taxon>eudicotyledons</taxon>
        <taxon>Gunneridae</taxon>
        <taxon>Pentapetalae</taxon>
        <taxon>asterids</taxon>
        <taxon>campanulids</taxon>
        <taxon>Asterales</taxon>
        <taxon>Asteraceae</taxon>
        <taxon>Asteroideae</taxon>
        <taxon>Anthemideae</taxon>
        <taxon>Anthemidinae</taxon>
        <taxon>Tanacetum</taxon>
    </lineage>
</organism>
<keyword evidence="2" id="KW-0547">Nucleotide-binding</keyword>
<dbReference type="Proteomes" id="UP001151760">
    <property type="component" value="Unassembled WGS sequence"/>
</dbReference>
<evidence type="ECO:0000256" key="1">
    <source>
        <dbReference type="ARBA" id="ARBA00022737"/>
    </source>
</evidence>
<reference evidence="6" key="1">
    <citation type="journal article" date="2022" name="Int. J. Mol. Sci.">
        <title>Draft Genome of Tanacetum Coccineum: Genomic Comparison of Closely Related Tanacetum-Family Plants.</title>
        <authorList>
            <person name="Yamashiro T."/>
            <person name="Shiraishi A."/>
            <person name="Nakayama K."/>
            <person name="Satake H."/>
        </authorList>
    </citation>
    <scope>NUCLEOTIDE SEQUENCE</scope>
</reference>
<keyword evidence="4" id="KW-0732">Signal</keyword>
<keyword evidence="1" id="KW-0677">Repeat</keyword>
<dbReference type="InterPro" id="IPR041118">
    <property type="entry name" value="Rx_N"/>
</dbReference>
<name>A0ABQ4Z149_9ASTR</name>
<evidence type="ECO:0000256" key="2">
    <source>
        <dbReference type="ARBA" id="ARBA00022741"/>
    </source>
</evidence>